<comment type="caution">
    <text evidence="1">The sequence shown here is derived from an EMBL/GenBank/DDBJ whole genome shotgun (WGS) entry which is preliminary data.</text>
</comment>
<reference evidence="1 2" key="1">
    <citation type="journal article" date="2024" name="bioRxiv">
        <title>A reference genome for Trichogramma kaykai: A tiny desert-dwelling parasitoid wasp with competing sex-ratio distorters.</title>
        <authorList>
            <person name="Culotta J."/>
            <person name="Lindsey A.R."/>
        </authorList>
    </citation>
    <scope>NUCLEOTIDE SEQUENCE [LARGE SCALE GENOMIC DNA]</scope>
    <source>
        <strain evidence="1 2">KSX58</strain>
    </source>
</reference>
<protein>
    <submittedName>
        <fullName evidence="1">Uncharacterized protein</fullName>
    </submittedName>
</protein>
<evidence type="ECO:0000313" key="1">
    <source>
        <dbReference type="EMBL" id="KAL3392497.1"/>
    </source>
</evidence>
<accession>A0ABD2WHA5</accession>
<keyword evidence="2" id="KW-1185">Reference proteome</keyword>
<dbReference type="Proteomes" id="UP001627154">
    <property type="component" value="Unassembled WGS sequence"/>
</dbReference>
<evidence type="ECO:0000313" key="2">
    <source>
        <dbReference type="Proteomes" id="UP001627154"/>
    </source>
</evidence>
<organism evidence="1 2">
    <name type="scientific">Trichogramma kaykai</name>
    <dbReference type="NCBI Taxonomy" id="54128"/>
    <lineage>
        <taxon>Eukaryota</taxon>
        <taxon>Metazoa</taxon>
        <taxon>Ecdysozoa</taxon>
        <taxon>Arthropoda</taxon>
        <taxon>Hexapoda</taxon>
        <taxon>Insecta</taxon>
        <taxon>Pterygota</taxon>
        <taxon>Neoptera</taxon>
        <taxon>Endopterygota</taxon>
        <taxon>Hymenoptera</taxon>
        <taxon>Apocrita</taxon>
        <taxon>Proctotrupomorpha</taxon>
        <taxon>Chalcidoidea</taxon>
        <taxon>Trichogrammatidae</taxon>
        <taxon>Trichogramma</taxon>
    </lineage>
</organism>
<name>A0ABD2WHA5_9HYME</name>
<gene>
    <name evidence="1" type="ORF">TKK_013019</name>
</gene>
<sequence length="71" mass="8207">MLSLLSRDTIIKLGRKLAVVITYPTYLNINTTLSYSSISTHRSKRFAVNIPRIDQRVLNMEHYEDKLIGIN</sequence>
<dbReference type="AlphaFoldDB" id="A0ABD2WHA5"/>
<dbReference type="EMBL" id="JBJJXI010000104">
    <property type="protein sequence ID" value="KAL3392497.1"/>
    <property type="molecule type" value="Genomic_DNA"/>
</dbReference>
<proteinExistence type="predicted"/>